<organism evidence="1 2">
    <name type="scientific">Penicillium expansum</name>
    <name type="common">Blue mold rot fungus</name>
    <dbReference type="NCBI Taxonomy" id="27334"/>
    <lineage>
        <taxon>Eukaryota</taxon>
        <taxon>Fungi</taxon>
        <taxon>Dikarya</taxon>
        <taxon>Ascomycota</taxon>
        <taxon>Pezizomycotina</taxon>
        <taxon>Eurotiomycetes</taxon>
        <taxon>Eurotiomycetidae</taxon>
        <taxon>Eurotiales</taxon>
        <taxon>Aspergillaceae</taxon>
        <taxon>Penicillium</taxon>
    </lineage>
</organism>
<dbReference type="InterPro" id="IPR036047">
    <property type="entry name" value="F-box-like_dom_sf"/>
</dbReference>
<dbReference type="GeneID" id="27676778"/>
<dbReference type="SUPFAM" id="SSF81383">
    <property type="entry name" value="F-box domain"/>
    <property type="match status" value="1"/>
</dbReference>
<comment type="caution">
    <text evidence="1">The sequence shown here is derived from an EMBL/GenBank/DDBJ whole genome shotgun (WGS) entry which is preliminary data.</text>
</comment>
<dbReference type="AlphaFoldDB" id="A0A0A2KMQ0"/>
<dbReference type="STRING" id="27334.A0A0A2KMQ0"/>
<gene>
    <name evidence="1" type="ORF">PEX2_040840</name>
</gene>
<name>A0A0A2KMQ0_PENEN</name>
<evidence type="ECO:0008006" key="3">
    <source>
        <dbReference type="Google" id="ProtNLM"/>
    </source>
</evidence>
<dbReference type="Proteomes" id="UP000030143">
    <property type="component" value="Unassembled WGS sequence"/>
</dbReference>
<reference evidence="1 2" key="1">
    <citation type="journal article" date="2015" name="Mol. Plant Microbe Interact.">
        <title>Genome, transcriptome, and functional analyses of Penicillium expansum provide new insights into secondary metabolism and pathogenicity.</title>
        <authorList>
            <person name="Ballester A.R."/>
            <person name="Marcet-Houben M."/>
            <person name="Levin E."/>
            <person name="Sela N."/>
            <person name="Selma-Lazaro C."/>
            <person name="Carmona L."/>
            <person name="Wisniewski M."/>
            <person name="Droby S."/>
            <person name="Gonzalez-Candelas L."/>
            <person name="Gabaldon T."/>
        </authorList>
    </citation>
    <scope>NUCLEOTIDE SEQUENCE [LARGE SCALE GENOMIC DNA]</scope>
    <source>
        <strain evidence="1 2">MD-8</strain>
    </source>
</reference>
<accession>A0A0A2KMQ0</accession>
<dbReference type="RefSeq" id="XP_016599530.1">
    <property type="nucleotide sequence ID" value="XM_016741359.1"/>
</dbReference>
<evidence type="ECO:0000313" key="1">
    <source>
        <dbReference type="EMBL" id="KGO57954.1"/>
    </source>
</evidence>
<evidence type="ECO:0000313" key="2">
    <source>
        <dbReference type="Proteomes" id="UP000030143"/>
    </source>
</evidence>
<dbReference type="EMBL" id="JQFZ01000133">
    <property type="protein sequence ID" value="KGO57954.1"/>
    <property type="molecule type" value="Genomic_DNA"/>
</dbReference>
<dbReference type="VEuPathDB" id="FungiDB:PEXP_018990"/>
<sequence length="117" mass="13336">MSSTPNMPENDARTRALAIPEIVTSILHQMDIRTLSTAQRISRTWKDLICTTLSLQKILSPRPISHELGLSTRVENPLLAETFPSILNTEEKDICMTVLIWEKYLAVREMFIRPKAS</sequence>
<proteinExistence type="predicted"/>
<protein>
    <recommendedName>
        <fullName evidence="3">F-box domain-containing protein</fullName>
    </recommendedName>
</protein>
<dbReference type="HOGENOM" id="CLU_2085582_0_0_1"/>
<keyword evidence="2" id="KW-1185">Reference proteome</keyword>